<dbReference type="OrthoDB" id="385054at2759"/>
<name>K6UJC6_PLACD</name>
<keyword evidence="3" id="KW-1185">Reference proteome</keyword>
<feature type="region of interest" description="Disordered" evidence="1">
    <location>
        <begin position="1"/>
        <end position="149"/>
    </location>
</feature>
<dbReference type="AlphaFoldDB" id="K6UJC6"/>
<feature type="compositionally biased region" description="Basic and acidic residues" evidence="1">
    <location>
        <begin position="140"/>
        <end position="149"/>
    </location>
</feature>
<dbReference type="PhylomeDB" id="K6UJC6"/>
<organism evidence="2 3">
    <name type="scientific">Plasmodium cynomolgi (strain B)</name>
    <dbReference type="NCBI Taxonomy" id="1120755"/>
    <lineage>
        <taxon>Eukaryota</taxon>
        <taxon>Sar</taxon>
        <taxon>Alveolata</taxon>
        <taxon>Apicomplexa</taxon>
        <taxon>Aconoidasida</taxon>
        <taxon>Haemosporida</taxon>
        <taxon>Plasmodiidae</taxon>
        <taxon>Plasmodium</taxon>
        <taxon>Plasmodium (Plasmodium)</taxon>
    </lineage>
</organism>
<accession>K6UJC6</accession>
<dbReference type="VEuPathDB" id="PlasmoDB:PCYB_073100"/>
<evidence type="ECO:0000313" key="3">
    <source>
        <dbReference type="Proteomes" id="UP000006319"/>
    </source>
</evidence>
<gene>
    <name evidence="2" type="ORF">PCYB_073100</name>
</gene>
<feature type="region of interest" description="Disordered" evidence="1">
    <location>
        <begin position="163"/>
        <end position="192"/>
    </location>
</feature>
<feature type="compositionally biased region" description="Basic and acidic residues" evidence="1">
    <location>
        <begin position="74"/>
        <end position="87"/>
    </location>
</feature>
<dbReference type="KEGG" id="pcy:PCYB_073100"/>
<evidence type="ECO:0000256" key="1">
    <source>
        <dbReference type="SAM" id="MobiDB-lite"/>
    </source>
</evidence>
<evidence type="ECO:0000313" key="2">
    <source>
        <dbReference type="EMBL" id="GAB65808.1"/>
    </source>
</evidence>
<dbReference type="EMBL" id="DF157099">
    <property type="protein sequence ID" value="GAB65808.1"/>
    <property type="molecule type" value="Genomic_DNA"/>
</dbReference>
<proteinExistence type="predicted"/>
<protein>
    <submittedName>
        <fullName evidence="2">Uncharacterized protein</fullName>
    </submittedName>
</protein>
<feature type="compositionally biased region" description="Basic and acidic residues" evidence="1">
    <location>
        <begin position="1"/>
        <end position="13"/>
    </location>
</feature>
<sequence>MELNDKRNGEKHQLSTGTLEEDGNELVGEKGNTNKRIYMTYHEEGENYKDEEKEDGGGVPHKRNRRPSITSPSIDDHVVDKGEEYHLAKKKKKAKVVNELSSPALSPNGGENNPVSDGDDRDSYYGDRYQGEGNKWKNNRGGDHHHASEKKAYNIRKMAQYASHIDTSPGEKRNLCSDSIPSSEEEDVTHEEKQLFSFECGNIGKEFYRQREKKLSGWEVCQGGEGELSAGG</sequence>
<dbReference type="Proteomes" id="UP000006319">
    <property type="component" value="Chromosome 7"/>
</dbReference>
<reference evidence="2 3" key="1">
    <citation type="journal article" date="2012" name="Nat. Genet.">
        <title>Plasmodium cynomolgi genome sequences provide insight into Plasmodium vivax and the monkey malaria clade.</title>
        <authorList>
            <person name="Tachibana S."/>
            <person name="Sullivan S.A."/>
            <person name="Kawai S."/>
            <person name="Nakamura S."/>
            <person name="Kim H.R."/>
            <person name="Goto N."/>
            <person name="Arisue N."/>
            <person name="Palacpac N.M.Q."/>
            <person name="Honma H."/>
            <person name="Yagi M."/>
            <person name="Tougan T."/>
            <person name="Katakai Y."/>
            <person name="Kaneko O."/>
            <person name="Mita T."/>
            <person name="Kita K."/>
            <person name="Yasutomi Y."/>
            <person name="Sutton P.L."/>
            <person name="Shakhbatyan R."/>
            <person name="Horii T."/>
            <person name="Yasunaga T."/>
            <person name="Barnwell J.W."/>
            <person name="Escalante A.A."/>
            <person name="Carlton J.M."/>
            <person name="Tanabe K."/>
        </authorList>
    </citation>
    <scope>NUCLEOTIDE SEQUENCE [LARGE SCALE GENOMIC DNA]</scope>
    <source>
        <strain evidence="2 3">B</strain>
    </source>
</reference>
<feature type="compositionally biased region" description="Polar residues" evidence="1">
    <location>
        <begin position="99"/>
        <end position="115"/>
    </location>
</feature>
<dbReference type="GeneID" id="14692156"/>
<feature type="compositionally biased region" description="Basic and acidic residues" evidence="1">
    <location>
        <begin position="41"/>
        <end position="51"/>
    </location>
</feature>
<dbReference type="RefSeq" id="XP_004221755.1">
    <property type="nucleotide sequence ID" value="XM_004221707.1"/>
</dbReference>